<keyword evidence="3" id="KW-1185">Reference proteome</keyword>
<name>A0A1R4B674_9VIBR</name>
<evidence type="ECO:0000256" key="1">
    <source>
        <dbReference type="SAM" id="Phobius"/>
    </source>
</evidence>
<evidence type="ECO:0000313" key="2">
    <source>
        <dbReference type="EMBL" id="SJL84424.1"/>
    </source>
</evidence>
<feature type="transmembrane region" description="Helical" evidence="1">
    <location>
        <begin position="37"/>
        <end position="54"/>
    </location>
</feature>
<feature type="transmembrane region" description="Helical" evidence="1">
    <location>
        <begin position="86"/>
        <end position="104"/>
    </location>
</feature>
<dbReference type="InterPro" id="IPR008407">
    <property type="entry name" value="Brnchd-chn_aa_trnsp_AzlD"/>
</dbReference>
<proteinExistence type="predicted"/>
<dbReference type="Pfam" id="PF05437">
    <property type="entry name" value="AzlD"/>
    <property type="match status" value="1"/>
</dbReference>
<reference evidence="2 3" key="1">
    <citation type="submission" date="2017-02" db="EMBL/GenBank/DDBJ databases">
        <authorList>
            <person name="Peterson S.W."/>
        </authorList>
    </citation>
    <scope>NUCLEOTIDE SEQUENCE [LARGE SCALE GENOMIC DNA]</scope>
    <source>
        <strain evidence="2 3">CECT 9027</strain>
    </source>
</reference>
<keyword evidence="1" id="KW-0472">Membrane</keyword>
<protein>
    <submittedName>
        <fullName evidence="2">Branched-chain amino acid transport protein (AzlD)</fullName>
    </submittedName>
</protein>
<dbReference type="AlphaFoldDB" id="A0A1R4B674"/>
<organism evidence="2 3">
    <name type="scientific">Vibrio palustris</name>
    <dbReference type="NCBI Taxonomy" id="1918946"/>
    <lineage>
        <taxon>Bacteria</taxon>
        <taxon>Pseudomonadati</taxon>
        <taxon>Pseudomonadota</taxon>
        <taxon>Gammaproteobacteria</taxon>
        <taxon>Vibrionales</taxon>
        <taxon>Vibrionaceae</taxon>
        <taxon>Vibrio</taxon>
    </lineage>
</organism>
<sequence>MTMLSIIAMAALVFLSRYIFLEPSLPIKLRPGIQRLLAYSGPAVLTALWGPIVFTHENTLWLKADNPYLWSACVAVLLAWKTKNVLLTTVISMGMFLVLHLMVFN</sequence>
<dbReference type="OrthoDB" id="4257348at2"/>
<accession>A0A1R4B674</accession>
<dbReference type="STRING" id="1918946.VPAL9027_02408"/>
<gene>
    <name evidence="2" type="ORF">VPAL9027_02408</name>
</gene>
<dbReference type="EMBL" id="FUFT01000005">
    <property type="protein sequence ID" value="SJL84424.1"/>
    <property type="molecule type" value="Genomic_DNA"/>
</dbReference>
<keyword evidence="1" id="KW-1133">Transmembrane helix</keyword>
<evidence type="ECO:0000313" key="3">
    <source>
        <dbReference type="Proteomes" id="UP000189475"/>
    </source>
</evidence>
<dbReference type="Proteomes" id="UP000189475">
    <property type="component" value="Unassembled WGS sequence"/>
</dbReference>
<dbReference type="RefSeq" id="WP_077314790.1">
    <property type="nucleotide sequence ID" value="NZ_AP024888.1"/>
</dbReference>
<keyword evidence="1" id="KW-0812">Transmembrane</keyword>